<feature type="domain" description="Pseudouridine synthase I TruA alpha/beta" evidence="8">
    <location>
        <begin position="8"/>
        <end position="104"/>
    </location>
</feature>
<name>A0A1H9HFL9_9HYPH</name>
<feature type="active site" description="Nucleophile" evidence="4 5">
    <location>
        <position position="52"/>
    </location>
</feature>
<evidence type="ECO:0000256" key="7">
    <source>
        <dbReference type="RuleBase" id="RU003792"/>
    </source>
</evidence>
<dbReference type="CDD" id="cd02570">
    <property type="entry name" value="PseudoU_synth_EcTruA"/>
    <property type="match status" value="1"/>
</dbReference>
<evidence type="ECO:0000256" key="4">
    <source>
        <dbReference type="HAMAP-Rule" id="MF_00171"/>
    </source>
</evidence>
<dbReference type="SUPFAM" id="SSF55120">
    <property type="entry name" value="Pseudouridine synthase"/>
    <property type="match status" value="1"/>
</dbReference>
<proteinExistence type="inferred from homology"/>
<dbReference type="PANTHER" id="PTHR11142">
    <property type="entry name" value="PSEUDOURIDYLATE SYNTHASE"/>
    <property type="match status" value="1"/>
</dbReference>
<dbReference type="GO" id="GO:0031119">
    <property type="term" value="P:tRNA pseudouridine synthesis"/>
    <property type="evidence" value="ECO:0007669"/>
    <property type="project" value="UniProtKB-UniRule"/>
</dbReference>
<dbReference type="AlphaFoldDB" id="A0A1H9HFL9"/>
<organism evidence="9 10">
    <name type="scientific">Faunimonas pinastri</name>
    <dbReference type="NCBI Taxonomy" id="1855383"/>
    <lineage>
        <taxon>Bacteria</taxon>
        <taxon>Pseudomonadati</taxon>
        <taxon>Pseudomonadota</taxon>
        <taxon>Alphaproteobacteria</taxon>
        <taxon>Hyphomicrobiales</taxon>
        <taxon>Afifellaceae</taxon>
        <taxon>Faunimonas</taxon>
    </lineage>
</organism>
<keyword evidence="10" id="KW-1185">Reference proteome</keyword>
<comment type="catalytic activity">
    <reaction evidence="4 7">
        <text>uridine(38/39/40) in tRNA = pseudouridine(38/39/40) in tRNA</text>
        <dbReference type="Rhea" id="RHEA:22376"/>
        <dbReference type="Rhea" id="RHEA-COMP:10085"/>
        <dbReference type="Rhea" id="RHEA-COMP:10087"/>
        <dbReference type="ChEBI" id="CHEBI:65314"/>
        <dbReference type="ChEBI" id="CHEBI:65315"/>
        <dbReference type="EC" id="5.4.99.12"/>
    </reaction>
</comment>
<dbReference type="EMBL" id="FOFG01000006">
    <property type="protein sequence ID" value="SEQ61120.1"/>
    <property type="molecule type" value="Genomic_DNA"/>
</dbReference>
<evidence type="ECO:0000256" key="6">
    <source>
        <dbReference type="PIRSR" id="PIRSR001430-2"/>
    </source>
</evidence>
<feature type="binding site" evidence="4 6">
    <location>
        <position position="111"/>
    </location>
    <ligand>
        <name>substrate</name>
    </ligand>
</feature>
<dbReference type="FunFam" id="3.30.70.580:FF:000001">
    <property type="entry name" value="tRNA pseudouridine synthase A"/>
    <property type="match status" value="1"/>
</dbReference>
<dbReference type="Gene3D" id="3.30.70.580">
    <property type="entry name" value="Pseudouridine synthase I, catalytic domain, N-terminal subdomain"/>
    <property type="match status" value="1"/>
</dbReference>
<dbReference type="Pfam" id="PF01416">
    <property type="entry name" value="PseudoU_synth_1"/>
    <property type="match status" value="2"/>
</dbReference>
<dbReference type="InterPro" id="IPR020103">
    <property type="entry name" value="PsdUridine_synth_cat_dom_sf"/>
</dbReference>
<dbReference type="GO" id="GO:0160147">
    <property type="term" value="F:tRNA pseudouridine(38-40) synthase activity"/>
    <property type="evidence" value="ECO:0007669"/>
    <property type="project" value="UniProtKB-EC"/>
</dbReference>
<dbReference type="HAMAP" id="MF_00171">
    <property type="entry name" value="TruA"/>
    <property type="match status" value="1"/>
</dbReference>
<dbReference type="InterPro" id="IPR020097">
    <property type="entry name" value="PsdUridine_synth_TruA_a/b_dom"/>
</dbReference>
<comment type="subunit">
    <text evidence="4">Homodimer.</text>
</comment>
<dbReference type="Gene3D" id="3.30.70.660">
    <property type="entry name" value="Pseudouridine synthase I, catalytic domain, C-terminal subdomain"/>
    <property type="match status" value="1"/>
</dbReference>
<dbReference type="PIRSF" id="PIRSF001430">
    <property type="entry name" value="tRNA_psdUrid_synth"/>
    <property type="match status" value="1"/>
</dbReference>
<evidence type="ECO:0000313" key="9">
    <source>
        <dbReference type="EMBL" id="SEQ61120.1"/>
    </source>
</evidence>
<keyword evidence="2 4" id="KW-0819">tRNA processing</keyword>
<keyword evidence="3 4" id="KW-0413">Isomerase</keyword>
<reference evidence="9 10" key="1">
    <citation type="submission" date="2016-10" db="EMBL/GenBank/DDBJ databases">
        <authorList>
            <person name="de Groot N.N."/>
        </authorList>
    </citation>
    <scope>NUCLEOTIDE SEQUENCE [LARGE SCALE GENOMIC DNA]</scope>
    <source>
        <strain evidence="9 10">A52C2</strain>
    </source>
</reference>
<evidence type="ECO:0000256" key="5">
    <source>
        <dbReference type="PIRSR" id="PIRSR001430-1"/>
    </source>
</evidence>
<dbReference type="InterPro" id="IPR001406">
    <property type="entry name" value="PsdUridine_synth_TruA"/>
</dbReference>
<dbReference type="RefSeq" id="WP_092496403.1">
    <property type="nucleotide sequence ID" value="NZ_FOFG01000006.1"/>
</dbReference>
<dbReference type="InterPro" id="IPR020094">
    <property type="entry name" value="TruA/RsuA/RluB/E/F_N"/>
</dbReference>
<dbReference type="EC" id="5.4.99.12" evidence="4"/>
<sequence length="245" mass="27363">MPRFKLLVEYDGTPYCGWQRQQNGPSVQAAIERAILKTTRQAVTLHGAGRTDTGVHASGQVAHVDLDRDWRPSELEGALNFYLKPQPVAILSVEAVGPEFDARFSAKGRHYRFRIGNRRAPLAIEQGHAWHFPKPLDEQRMHQAAQLLLGTHDFTTFRAAACQAKSPVRTLDRLDVHRQGEIVVIEASARSFLHNQIRSFAGSLAMVGEGKWSPERLREALDARDRKACGPVAPPEGLTLTRVDY</sequence>
<evidence type="ECO:0000313" key="10">
    <source>
        <dbReference type="Proteomes" id="UP000199647"/>
    </source>
</evidence>
<feature type="domain" description="Pseudouridine synthase I TruA alpha/beta" evidence="8">
    <location>
        <begin position="144"/>
        <end position="245"/>
    </location>
</feature>
<evidence type="ECO:0000259" key="8">
    <source>
        <dbReference type="Pfam" id="PF01416"/>
    </source>
</evidence>
<protein>
    <recommendedName>
        <fullName evidence="4">tRNA pseudouridine synthase A</fullName>
        <ecNumber evidence="4">5.4.99.12</ecNumber>
    </recommendedName>
    <alternativeName>
        <fullName evidence="4">tRNA pseudouridine(38-40) synthase</fullName>
    </alternativeName>
    <alternativeName>
        <fullName evidence="4">tRNA pseudouridylate synthase I</fullName>
    </alternativeName>
    <alternativeName>
        <fullName evidence="4">tRNA-uridine isomerase I</fullName>
    </alternativeName>
</protein>
<comment type="caution">
    <text evidence="4">Lacks conserved residue(s) required for the propagation of feature annotation.</text>
</comment>
<comment type="function">
    <text evidence="4">Formation of pseudouridine at positions 38, 39 and 40 in the anticodon stem and loop of transfer RNAs.</text>
</comment>
<dbReference type="PANTHER" id="PTHR11142:SF0">
    <property type="entry name" value="TRNA PSEUDOURIDINE SYNTHASE-LIKE 1"/>
    <property type="match status" value="1"/>
</dbReference>
<evidence type="ECO:0000256" key="2">
    <source>
        <dbReference type="ARBA" id="ARBA00022694"/>
    </source>
</evidence>
<dbReference type="InterPro" id="IPR020095">
    <property type="entry name" value="PsdUridine_synth_TruA_C"/>
</dbReference>
<comment type="similarity">
    <text evidence="1 4 7">Belongs to the tRNA pseudouridine synthase TruA family.</text>
</comment>
<gene>
    <name evidence="4" type="primary">truA</name>
    <name evidence="9" type="ORF">SAMN05216548_10626</name>
</gene>
<dbReference type="NCBIfam" id="TIGR00071">
    <property type="entry name" value="hisT_truA"/>
    <property type="match status" value="1"/>
</dbReference>
<dbReference type="GO" id="GO:0003723">
    <property type="term" value="F:RNA binding"/>
    <property type="evidence" value="ECO:0007669"/>
    <property type="project" value="InterPro"/>
</dbReference>
<dbReference type="Proteomes" id="UP000199647">
    <property type="component" value="Unassembled WGS sequence"/>
</dbReference>
<dbReference type="OrthoDB" id="9811823at2"/>
<accession>A0A1H9HFL9</accession>
<dbReference type="STRING" id="1855383.SAMN05216548_10626"/>
<evidence type="ECO:0000256" key="1">
    <source>
        <dbReference type="ARBA" id="ARBA00009375"/>
    </source>
</evidence>
<evidence type="ECO:0000256" key="3">
    <source>
        <dbReference type="ARBA" id="ARBA00023235"/>
    </source>
</evidence>